<name>A0ABV4WLU6_9CYAN</name>
<protein>
    <submittedName>
        <fullName evidence="1">PIG-L deacetylase family protein</fullName>
        <ecNumber evidence="1">3.5.1.-</ecNumber>
    </submittedName>
</protein>
<organism evidence="1 2">
    <name type="scientific">Floridaenema evergladense BLCC-F167</name>
    <dbReference type="NCBI Taxonomy" id="3153639"/>
    <lineage>
        <taxon>Bacteria</taxon>
        <taxon>Bacillati</taxon>
        <taxon>Cyanobacteriota</taxon>
        <taxon>Cyanophyceae</taxon>
        <taxon>Oscillatoriophycideae</taxon>
        <taxon>Aerosakkonematales</taxon>
        <taxon>Aerosakkonemataceae</taxon>
        <taxon>Floridanema</taxon>
        <taxon>Floridanema evergladense</taxon>
    </lineage>
</organism>
<evidence type="ECO:0000313" key="2">
    <source>
        <dbReference type="Proteomes" id="UP001576780"/>
    </source>
</evidence>
<dbReference type="GO" id="GO:0016787">
    <property type="term" value="F:hydrolase activity"/>
    <property type="evidence" value="ECO:0007669"/>
    <property type="project" value="UniProtKB-KW"/>
</dbReference>
<comment type="caution">
    <text evidence="1">The sequence shown here is derived from an EMBL/GenBank/DDBJ whole genome shotgun (WGS) entry which is preliminary data.</text>
</comment>
<dbReference type="InterPro" id="IPR003737">
    <property type="entry name" value="GlcNAc_PI_deacetylase-related"/>
</dbReference>
<sequence length="226" mass="25219">MSQFRNNKILIIAPHADDEVLGVGGTMARFAAEGAEVYVIIATKGYPPDYSEELSTTVRNQALVANRLLGTKETQFLDLPAANLDCVPYRDINHQLVEAIRNIQPEVLYIPFNGDLHIDHQKIFSSALVAARPNRINAPSRIYAYETLSETNWNAPYLTPNFVPNVFVDISGYLEMKIEAMAIYASQIQPFPHERSLEALRALATLRGTTVGRFAAEAFVLVREII</sequence>
<dbReference type="Gene3D" id="3.40.50.10320">
    <property type="entry name" value="LmbE-like"/>
    <property type="match status" value="1"/>
</dbReference>
<dbReference type="InterPro" id="IPR024078">
    <property type="entry name" value="LmbE-like_dom_sf"/>
</dbReference>
<proteinExistence type="predicted"/>
<dbReference type="SUPFAM" id="SSF102588">
    <property type="entry name" value="LmbE-like"/>
    <property type="match status" value="1"/>
</dbReference>
<evidence type="ECO:0000313" key="1">
    <source>
        <dbReference type="EMBL" id="MFB2836047.1"/>
    </source>
</evidence>
<gene>
    <name evidence="1" type="ORF">ACE1CA_16065</name>
</gene>
<dbReference type="PANTHER" id="PTHR12993">
    <property type="entry name" value="N-ACETYLGLUCOSAMINYL-PHOSPHATIDYLINOSITOL DE-N-ACETYLASE-RELATED"/>
    <property type="match status" value="1"/>
</dbReference>
<dbReference type="EC" id="3.5.1.-" evidence="1"/>
<dbReference type="Proteomes" id="UP001576780">
    <property type="component" value="Unassembled WGS sequence"/>
</dbReference>
<dbReference type="PANTHER" id="PTHR12993:SF11">
    <property type="entry name" value="N-ACETYLGLUCOSAMINYL-PHOSPHATIDYLINOSITOL DE-N-ACETYLASE"/>
    <property type="match status" value="1"/>
</dbReference>
<dbReference type="RefSeq" id="WP_413278443.1">
    <property type="nucleotide sequence ID" value="NZ_JBHFNT010000138.1"/>
</dbReference>
<dbReference type="EMBL" id="JBHFNT010000138">
    <property type="protein sequence ID" value="MFB2836047.1"/>
    <property type="molecule type" value="Genomic_DNA"/>
</dbReference>
<accession>A0ABV4WLU6</accession>
<keyword evidence="1" id="KW-0378">Hydrolase</keyword>
<reference evidence="1 2" key="1">
    <citation type="submission" date="2024-09" db="EMBL/GenBank/DDBJ databases">
        <title>Floridaenema gen nov. (Aerosakkonemataceae, Aerosakkonematales ord. nov., Cyanobacteria) from benthic tropical and subtropical fresh waters, with the description of four new species.</title>
        <authorList>
            <person name="Moretto J.A."/>
            <person name="Berthold D.E."/>
            <person name="Lefler F.W."/>
            <person name="Huang I.-S."/>
            <person name="Laughinghouse H. IV."/>
        </authorList>
    </citation>
    <scope>NUCLEOTIDE SEQUENCE [LARGE SCALE GENOMIC DNA]</scope>
    <source>
        <strain evidence="1 2">BLCC-F167</strain>
    </source>
</reference>
<dbReference type="Pfam" id="PF02585">
    <property type="entry name" value="PIG-L"/>
    <property type="match status" value="1"/>
</dbReference>
<keyword evidence="2" id="KW-1185">Reference proteome</keyword>